<reference evidence="8" key="1">
    <citation type="journal article" date="2006" name="Nature">
        <title>Deciphering the evolution and metabolism of an anammox bacterium from a community genome.</title>
        <authorList>
            <person name="Strous M."/>
            <person name="Pelletier E."/>
            <person name="Mangenot S."/>
            <person name="Rattei T."/>
            <person name="Lehner A."/>
            <person name="Taylor M.W."/>
            <person name="Horn M."/>
            <person name="Daims H."/>
            <person name="Bartol-Mavel D."/>
            <person name="Wincker P."/>
            <person name="Barbe V."/>
            <person name="Fonknechten N."/>
            <person name="Vallenet D."/>
            <person name="Segurens B."/>
            <person name="Schenowitz-Truong C."/>
            <person name="Medigue C."/>
            <person name="Collingro A."/>
            <person name="Snel B."/>
            <person name="Dutilh B.E."/>
            <person name="OpDenCamp H.J.M."/>
            <person name="vanDerDrift C."/>
            <person name="Cirpus I."/>
            <person name="vanDePas-Schoonen K.T."/>
            <person name="Harhangi H.R."/>
            <person name="vanNiftrik L."/>
            <person name="Schmid M."/>
            <person name="Keltjens J."/>
            <person name="vanDeVossenberg J."/>
            <person name="Kartal B."/>
            <person name="Meier H."/>
            <person name="Frishman D."/>
            <person name="Huynen M.A."/>
            <person name="Mewes H."/>
            <person name="Weissenbach J."/>
            <person name="Jetten M.S.M."/>
            <person name="Wagner M."/>
            <person name="LePaslier D."/>
        </authorList>
    </citation>
    <scope>NUCLEOTIDE SEQUENCE</scope>
</reference>
<evidence type="ECO:0000259" key="7">
    <source>
        <dbReference type="PROSITE" id="PS51918"/>
    </source>
</evidence>
<name>Q1Q3Z2_KUEST</name>
<dbReference type="InterPro" id="IPR058240">
    <property type="entry name" value="rSAM_sf"/>
</dbReference>
<dbReference type="PROSITE" id="PS51332">
    <property type="entry name" value="B12_BINDING"/>
    <property type="match status" value="1"/>
</dbReference>
<dbReference type="SUPFAM" id="SSF102114">
    <property type="entry name" value="Radical SAM enzymes"/>
    <property type="match status" value="1"/>
</dbReference>
<evidence type="ECO:0000256" key="3">
    <source>
        <dbReference type="ARBA" id="ARBA00022723"/>
    </source>
</evidence>
<keyword evidence="2" id="KW-0949">S-adenosyl-L-methionine</keyword>
<dbReference type="PROSITE" id="PS51918">
    <property type="entry name" value="RADICAL_SAM"/>
    <property type="match status" value="1"/>
</dbReference>
<dbReference type="GO" id="GO:0031419">
    <property type="term" value="F:cobalamin binding"/>
    <property type="evidence" value="ECO:0007669"/>
    <property type="project" value="InterPro"/>
</dbReference>
<evidence type="ECO:0000256" key="2">
    <source>
        <dbReference type="ARBA" id="ARBA00022691"/>
    </source>
</evidence>
<dbReference type="GO" id="GO:0003824">
    <property type="term" value="F:catalytic activity"/>
    <property type="evidence" value="ECO:0007669"/>
    <property type="project" value="InterPro"/>
</dbReference>
<keyword evidence="4" id="KW-0408">Iron</keyword>
<dbReference type="AlphaFoldDB" id="Q1Q3Z2"/>
<dbReference type="InterPro" id="IPR023404">
    <property type="entry name" value="rSAM_horseshoe"/>
</dbReference>
<dbReference type="GO" id="GO:0046872">
    <property type="term" value="F:metal ion binding"/>
    <property type="evidence" value="ECO:0007669"/>
    <property type="project" value="UniProtKB-KW"/>
</dbReference>
<dbReference type="GO" id="GO:0051536">
    <property type="term" value="F:iron-sulfur cluster binding"/>
    <property type="evidence" value="ECO:0007669"/>
    <property type="project" value="UniProtKB-KW"/>
</dbReference>
<dbReference type="InterPro" id="IPR006158">
    <property type="entry name" value="Cobalamin-bd"/>
</dbReference>
<sequence>MHKMSLYTMGDKNACHRTKKIMLVFPPDWFPSEPYLSLPSLTAVLRSAGHLVVQKDVNLEMYDWFFSSNGLQLIFEKAPKQLERLKNKSALLGLDDNDRSIKQALTGCTKARIKELSQHAEEAKKIVTSPDFFDVKKLEWAINIFHEVTSFISLVYAPAIIRLPPMETTLPYNTFISSELLKAIKDAQVNVYRDVYKQILQPSIHAENPDIIGISIVLKQQLISSLTFCSLIKEDFPHIHITIGGNTITRLRDILPEKPDLFAVFDSAIVFEGETALLKLVETLGTTRNLATVPNVIFRDASGIHTSPLIMAEDVTRLLVPDFDGLPLEKYFVPELILPYVATRGCYWGRCKFCDHGEGYTAGYRAKKISQIINDIHYLQNKYHTHNFHFPDESYPPALFKKLSYALIKNNMNIAWMTHLRFENSLTNEEIWETAANAGCKYLHLGFESGSERILKRMDKSTTTNIMRKMLKISSNAGIWNHVMGFFGFPGESYEDAQQTIQFLEENKEFVHSIGFGTFDLCKYAPVTKENNTFGVTYYKNPEWDLALNYYYTVDEGLGIEDSEKLLEAFEKNHYEGWDLRIFIREYVFLYVAHYGTNRLYSLLCNSQNRNIPDFL</sequence>
<dbReference type="InterPro" id="IPR006638">
    <property type="entry name" value="Elp3/MiaA/NifB-like_rSAM"/>
</dbReference>
<dbReference type="PANTHER" id="PTHR43409">
    <property type="entry name" value="ANAEROBIC MAGNESIUM-PROTOPORPHYRIN IX MONOMETHYL ESTER CYCLASE-RELATED"/>
    <property type="match status" value="1"/>
</dbReference>
<evidence type="ECO:0000313" key="8">
    <source>
        <dbReference type="EMBL" id="CAJ74741.1"/>
    </source>
</evidence>
<dbReference type="InterPro" id="IPR051198">
    <property type="entry name" value="BchE-like"/>
</dbReference>
<protein>
    <submittedName>
        <fullName evidence="8">Uncharacterized protein</fullName>
    </submittedName>
</protein>
<feature type="domain" description="Radical SAM core" evidence="7">
    <location>
        <begin position="331"/>
        <end position="561"/>
    </location>
</feature>
<proteinExistence type="predicted"/>
<comment type="cofactor">
    <cofactor evidence="1">
        <name>[4Fe-4S] cluster</name>
        <dbReference type="ChEBI" id="CHEBI:49883"/>
    </cofactor>
</comment>
<dbReference type="SUPFAM" id="SSF52242">
    <property type="entry name" value="Cobalamin (vitamin B12)-binding domain"/>
    <property type="match status" value="1"/>
</dbReference>
<feature type="domain" description="B12-binding" evidence="6">
    <location>
        <begin position="157"/>
        <end position="291"/>
    </location>
</feature>
<evidence type="ECO:0000256" key="1">
    <source>
        <dbReference type="ARBA" id="ARBA00001966"/>
    </source>
</evidence>
<dbReference type="EMBL" id="CT573071">
    <property type="protein sequence ID" value="CAJ74741.1"/>
    <property type="molecule type" value="Genomic_DNA"/>
</dbReference>
<dbReference type="SFLD" id="SFLDS00029">
    <property type="entry name" value="Radical_SAM"/>
    <property type="match status" value="1"/>
</dbReference>
<accession>Q1Q3Z2</accession>
<dbReference type="Gene3D" id="3.40.50.280">
    <property type="entry name" value="Cobalamin-binding domain"/>
    <property type="match status" value="1"/>
</dbReference>
<dbReference type="GO" id="GO:0005829">
    <property type="term" value="C:cytosol"/>
    <property type="evidence" value="ECO:0007669"/>
    <property type="project" value="TreeGrafter"/>
</dbReference>
<keyword evidence="3" id="KW-0479">Metal-binding</keyword>
<reference evidence="8" key="2">
    <citation type="submission" date="2006-01" db="EMBL/GenBank/DDBJ databases">
        <authorList>
            <person name="Genoscope"/>
        </authorList>
    </citation>
    <scope>NUCLEOTIDE SEQUENCE</scope>
</reference>
<dbReference type="InterPro" id="IPR007197">
    <property type="entry name" value="rSAM"/>
</dbReference>
<dbReference type="Gene3D" id="3.80.30.20">
    <property type="entry name" value="tm_1862 like domain"/>
    <property type="match status" value="1"/>
</dbReference>
<dbReference type="PANTHER" id="PTHR43409:SF7">
    <property type="entry name" value="BLL1977 PROTEIN"/>
    <property type="match status" value="1"/>
</dbReference>
<evidence type="ECO:0000259" key="6">
    <source>
        <dbReference type="PROSITE" id="PS51332"/>
    </source>
</evidence>
<gene>
    <name evidence="8" type="ORF">kuste3978</name>
</gene>
<dbReference type="SMART" id="SM00729">
    <property type="entry name" value="Elp3"/>
    <property type="match status" value="1"/>
</dbReference>
<dbReference type="Pfam" id="PF04055">
    <property type="entry name" value="Radical_SAM"/>
    <property type="match status" value="1"/>
</dbReference>
<dbReference type="SFLD" id="SFLDG01082">
    <property type="entry name" value="B12-binding_domain_containing"/>
    <property type="match status" value="1"/>
</dbReference>
<keyword evidence="5" id="KW-0411">Iron-sulfur</keyword>
<evidence type="ECO:0000256" key="5">
    <source>
        <dbReference type="ARBA" id="ARBA00023014"/>
    </source>
</evidence>
<dbReference type="InterPro" id="IPR036724">
    <property type="entry name" value="Cobalamin-bd_sf"/>
</dbReference>
<evidence type="ECO:0000256" key="4">
    <source>
        <dbReference type="ARBA" id="ARBA00023004"/>
    </source>
</evidence>
<organism evidence="8">
    <name type="scientific">Kuenenia stuttgartiensis</name>
    <dbReference type="NCBI Taxonomy" id="174633"/>
    <lineage>
        <taxon>Bacteria</taxon>
        <taxon>Pseudomonadati</taxon>
        <taxon>Planctomycetota</taxon>
        <taxon>Candidatus Brocadiia</taxon>
        <taxon>Candidatus Brocadiales</taxon>
        <taxon>Candidatus Brocadiaceae</taxon>
        <taxon>Candidatus Kuenenia</taxon>
    </lineage>
</organism>